<sequence>VKKYIELTTLWVLFGAIFSVVAEASGQDFGEGSYEVGTAMPPEGLGRELVDFTLQQAIDRALESNLNIQTARLSPRMQAFSLQVAR</sequence>
<evidence type="ECO:0000313" key="1">
    <source>
        <dbReference type="EMBL" id="SVE46180.1"/>
    </source>
</evidence>
<gene>
    <name evidence="1" type="ORF">METZ01_LOCUS499034</name>
</gene>
<dbReference type="EMBL" id="UINC01218936">
    <property type="protein sequence ID" value="SVE46180.1"/>
    <property type="molecule type" value="Genomic_DNA"/>
</dbReference>
<feature type="non-terminal residue" evidence="1">
    <location>
        <position position="1"/>
    </location>
</feature>
<organism evidence="1">
    <name type="scientific">marine metagenome</name>
    <dbReference type="NCBI Taxonomy" id="408172"/>
    <lineage>
        <taxon>unclassified sequences</taxon>
        <taxon>metagenomes</taxon>
        <taxon>ecological metagenomes</taxon>
    </lineage>
</organism>
<accession>A0A383DPJ8</accession>
<protein>
    <submittedName>
        <fullName evidence="1">Uncharacterized protein</fullName>
    </submittedName>
</protein>
<reference evidence="1" key="1">
    <citation type="submission" date="2018-05" db="EMBL/GenBank/DDBJ databases">
        <authorList>
            <person name="Lanie J.A."/>
            <person name="Ng W.-L."/>
            <person name="Kazmierczak K.M."/>
            <person name="Andrzejewski T.M."/>
            <person name="Davidsen T.M."/>
            <person name="Wayne K.J."/>
            <person name="Tettelin H."/>
            <person name="Glass J.I."/>
            <person name="Rusch D."/>
            <person name="Podicherti R."/>
            <person name="Tsui H.-C.T."/>
            <person name="Winkler M.E."/>
        </authorList>
    </citation>
    <scope>NUCLEOTIDE SEQUENCE</scope>
</reference>
<proteinExistence type="predicted"/>
<dbReference type="AlphaFoldDB" id="A0A383DPJ8"/>
<dbReference type="SUPFAM" id="SSF56954">
    <property type="entry name" value="Outer membrane efflux proteins (OEP)"/>
    <property type="match status" value="1"/>
</dbReference>
<name>A0A383DPJ8_9ZZZZ</name>
<feature type="non-terminal residue" evidence="1">
    <location>
        <position position="86"/>
    </location>
</feature>